<dbReference type="InterPro" id="IPR003959">
    <property type="entry name" value="ATPase_AAA_core"/>
</dbReference>
<dbReference type="EMBL" id="HE806320">
    <property type="protein sequence ID" value="CCH61521.1"/>
    <property type="molecule type" value="Genomic_DNA"/>
</dbReference>
<dbReference type="GO" id="GO:0016887">
    <property type="term" value="F:ATP hydrolysis activity"/>
    <property type="evidence" value="ECO:0007669"/>
    <property type="project" value="EnsemblFungi"/>
</dbReference>
<evidence type="ECO:0000256" key="4">
    <source>
        <dbReference type="ARBA" id="ARBA00022723"/>
    </source>
</evidence>
<dbReference type="PANTHER" id="PTHR10763:SF23">
    <property type="entry name" value="ORIGIN RECOGNITION COMPLEX SUBUNIT 1"/>
    <property type="match status" value="1"/>
</dbReference>
<dbReference type="GO" id="GO:0006267">
    <property type="term" value="P:pre-replicative complex assembly involved in nuclear cell cycle DNA replication"/>
    <property type="evidence" value="ECO:0007669"/>
    <property type="project" value="EnsemblFungi"/>
</dbReference>
<accession>I2H569</accession>
<evidence type="ECO:0000313" key="13">
    <source>
        <dbReference type="EMBL" id="CCH61521.1"/>
    </source>
</evidence>
<evidence type="ECO:0000256" key="2">
    <source>
        <dbReference type="ARBA" id="ARBA00008398"/>
    </source>
</evidence>
<dbReference type="GO" id="GO:0034728">
    <property type="term" value="P:nucleosome organization"/>
    <property type="evidence" value="ECO:0007669"/>
    <property type="project" value="EnsemblFungi"/>
</dbReference>
<name>I2H569_HENB6</name>
<evidence type="ECO:0000313" key="14">
    <source>
        <dbReference type="Proteomes" id="UP000002866"/>
    </source>
</evidence>
<evidence type="ECO:0000256" key="11">
    <source>
        <dbReference type="SAM" id="MobiDB-lite"/>
    </source>
</evidence>
<sequence>MAQNHKELKGWKIIVKDEFGQVVTDTNKRASRRSGKVNVQLQRESDGLIFSRGSNILVNEESSKENNDADNDNTETDLNDPSRYSVYLVGDIRLNTTSHIVEVWAYSYLRHFELDPIAYYKQLHPELTDLNDGTLLKKFEEETDPNEIYLTVEYYELPLYKIVDIATVINGGESWSKLKSTPNFDENKNFFVNYSCNPDSSCIKRINYNNIQNFAKGLTAKEFEQYLKNLSSPKNKKSNQETNSSNQIKRHLDVNENLNKISKLSIKEPKIKKIKSELNANDKISVDNIEITNGSDDSNSIGNESRSASDPGDNSEESGNESNFSDDPEASSDEGLDTDEGEIDSDSDDHIDEEEEIEEEEEDDDFVARRSNRRDLRFISSNGQKTSRSSLSESGTKKRVTRGRPKKIKEESDIDLSRSSHKSSKLFEPVGRYTDKNPIVRKFTKRNVVRAKKKYTPFSKRFKSIKDIPDLTKLAEFNQSSTDLQISQLEDKLKAPKGHEVVETIFSKVKRQLNSTNSREEIVKSTNFTNYLPGRENEYASIYLSLYSALQSTSATTIYIAGTPGVGKTLTVREVIKELHTSMIQNELPKFQYVEINGLKMVKPTDSYEVLWNKISGEQLTWGAAMESLEFYFNKVPKNKKRPIILLLDELDALVNKSQDIMYNFFNWTTYENAQLIVLAVANTMDLPEKELGNKVSSRIGFTRIMFTGYTYEELNTIIHFRLKGLNNSSFYVNMDTGHSHLIPEEEGEGDEEVDENDTVIEKKKYLPANVKKVRLRMSDDAIEIASRKVASVSGDARRALKICKRATEIAEQHYMARHGFGYDGDRLLQEEKEAEQRDISENGKVTDKLKEIEYDSEGNEIQTVRIFHIMKALNEIINSPSIQYISDSSFTIKLFLYAFLNLVKKTGTQEHQVGNIVDEIELVMHVNNGNKYMKELYSMLYHLGGKQGDSKSIKDGNIQLRILSWDYFVSCLVDSGIITKQTMRNERVSLIKLQIPTEDVQRALDKDVILKSL</sequence>
<keyword evidence="4" id="KW-0479">Metal-binding</keyword>
<feature type="compositionally biased region" description="Acidic residues" evidence="11">
    <location>
        <begin position="313"/>
        <end position="365"/>
    </location>
</feature>
<keyword evidence="8 10" id="KW-0238">DNA-binding</keyword>
<dbReference type="Pfam" id="PF01426">
    <property type="entry name" value="BAH"/>
    <property type="match status" value="1"/>
</dbReference>
<evidence type="ECO:0000256" key="10">
    <source>
        <dbReference type="RuleBase" id="RU365058"/>
    </source>
</evidence>
<dbReference type="InterPro" id="IPR027417">
    <property type="entry name" value="P-loop_NTPase"/>
</dbReference>
<dbReference type="InterPro" id="IPR041083">
    <property type="entry name" value="AAA_lid_10"/>
</dbReference>
<dbReference type="eggNOG" id="KOG1514">
    <property type="taxonomic scope" value="Eukaryota"/>
</dbReference>
<evidence type="ECO:0000256" key="6">
    <source>
        <dbReference type="ARBA" id="ARBA00022840"/>
    </source>
</evidence>
<dbReference type="OrthoDB" id="1926878at2759"/>
<feature type="compositionally biased region" description="Basic residues" evidence="11">
    <location>
        <begin position="397"/>
        <end position="407"/>
    </location>
</feature>
<dbReference type="RefSeq" id="XP_004181040.1">
    <property type="nucleotide sequence ID" value="XM_004180992.1"/>
</dbReference>
<dbReference type="AlphaFoldDB" id="I2H569"/>
<feature type="compositionally biased region" description="Acidic residues" evidence="11">
    <location>
        <begin position="68"/>
        <end position="78"/>
    </location>
</feature>
<dbReference type="SMART" id="SM00382">
    <property type="entry name" value="AAA"/>
    <property type="match status" value="1"/>
</dbReference>
<evidence type="ECO:0000256" key="1">
    <source>
        <dbReference type="ARBA" id="ARBA00004123"/>
    </source>
</evidence>
<dbReference type="HOGENOM" id="CLU_012774_1_1_1"/>
<reference evidence="13 14" key="1">
    <citation type="journal article" date="2011" name="Proc. Natl. Acad. Sci. U.S.A.">
        <title>Evolutionary erosion of yeast sex chromosomes by mating-type switching accidents.</title>
        <authorList>
            <person name="Gordon J.L."/>
            <person name="Armisen D."/>
            <person name="Proux-Wera E."/>
            <person name="Oheigeartaigh S.S."/>
            <person name="Byrne K.P."/>
            <person name="Wolfe K.H."/>
        </authorList>
    </citation>
    <scope>NUCLEOTIDE SEQUENCE [LARGE SCALE GENOMIC DNA]</scope>
    <source>
        <strain evidence="14">ATCC 34711 / CBS 6284 / DSM 70876 / NBRC 10599 / NRRL Y-10934 / UCD 77-7</strain>
    </source>
</reference>
<dbReference type="GeneID" id="14496594"/>
<feature type="region of interest" description="Disordered" evidence="11">
    <location>
        <begin position="289"/>
        <end position="421"/>
    </location>
</feature>
<dbReference type="InterPro" id="IPR050311">
    <property type="entry name" value="ORC1/CDC6"/>
</dbReference>
<feature type="compositionally biased region" description="Polar residues" evidence="11">
    <location>
        <begin position="290"/>
        <end position="308"/>
    </location>
</feature>
<dbReference type="SUPFAM" id="SSF82061">
    <property type="entry name" value="BAH domain"/>
    <property type="match status" value="1"/>
</dbReference>
<dbReference type="Proteomes" id="UP000002866">
    <property type="component" value="Chromosome 5"/>
</dbReference>
<dbReference type="KEGG" id="tbl:TBLA_0E04690"/>
<protein>
    <recommendedName>
        <fullName evidence="10">Origin recognition complex subunit 1</fullName>
    </recommendedName>
</protein>
<dbReference type="GO" id="GO:0003688">
    <property type="term" value="F:DNA replication origin binding"/>
    <property type="evidence" value="ECO:0007669"/>
    <property type="project" value="EnsemblFungi"/>
</dbReference>
<feature type="compositionally biased region" description="Polar residues" evidence="11">
    <location>
        <begin position="379"/>
        <end position="394"/>
    </location>
</feature>
<dbReference type="GO" id="GO:0005524">
    <property type="term" value="F:ATP binding"/>
    <property type="evidence" value="ECO:0007669"/>
    <property type="project" value="UniProtKB-KW"/>
</dbReference>
<dbReference type="GO" id="GO:0033314">
    <property type="term" value="P:mitotic DNA replication checkpoint signaling"/>
    <property type="evidence" value="ECO:0007669"/>
    <property type="project" value="TreeGrafter"/>
</dbReference>
<dbReference type="GO" id="GO:0043007">
    <property type="term" value="P:maintenance of rDNA"/>
    <property type="evidence" value="ECO:0007669"/>
    <property type="project" value="EnsemblFungi"/>
</dbReference>
<proteinExistence type="inferred from homology"/>
<keyword evidence="7" id="KW-0460">Magnesium</keyword>
<evidence type="ECO:0000259" key="12">
    <source>
        <dbReference type="SMART" id="SM00382"/>
    </source>
</evidence>
<dbReference type="OMA" id="IMYNFFN"/>
<dbReference type="Pfam" id="PF17872">
    <property type="entry name" value="AAA_lid_10"/>
    <property type="match status" value="1"/>
</dbReference>
<evidence type="ECO:0000256" key="5">
    <source>
        <dbReference type="ARBA" id="ARBA00022741"/>
    </source>
</evidence>
<dbReference type="InterPro" id="IPR003593">
    <property type="entry name" value="AAA+_ATPase"/>
</dbReference>
<organism evidence="13 14">
    <name type="scientific">Henningerozyma blattae (strain ATCC 34711 / CBS 6284 / DSM 70876 / NBRC 10599 / NRRL Y-10934 / UCD 77-7)</name>
    <name type="common">Yeast</name>
    <name type="synonym">Tetrapisispora blattae</name>
    <dbReference type="NCBI Taxonomy" id="1071380"/>
    <lineage>
        <taxon>Eukaryota</taxon>
        <taxon>Fungi</taxon>
        <taxon>Dikarya</taxon>
        <taxon>Ascomycota</taxon>
        <taxon>Saccharomycotina</taxon>
        <taxon>Saccharomycetes</taxon>
        <taxon>Saccharomycetales</taxon>
        <taxon>Saccharomycetaceae</taxon>
        <taxon>Henningerozyma</taxon>
    </lineage>
</organism>
<keyword evidence="6 10" id="KW-0067">ATP-binding</keyword>
<dbReference type="InterPro" id="IPR048867">
    <property type="entry name" value="WHD_ORC1"/>
</dbReference>
<feature type="compositionally biased region" description="Basic and acidic residues" evidence="11">
    <location>
        <begin position="408"/>
        <end position="418"/>
    </location>
</feature>
<feature type="region of interest" description="Disordered" evidence="11">
    <location>
        <begin position="60"/>
        <end position="80"/>
    </location>
</feature>
<dbReference type="PANTHER" id="PTHR10763">
    <property type="entry name" value="CELL DIVISION CONTROL PROTEIN 6-RELATED"/>
    <property type="match status" value="1"/>
</dbReference>
<comment type="function">
    <text evidence="10">Component of the origin recognition complex (ORC) that binds origins of replication. DNA-binding is ATP-dependent, however specific DNA sequences that define origins of replication have not been identified so far. ORC is required to assemble the pre-replication complex necessary to initiate DNA replication.</text>
</comment>
<dbReference type="GO" id="GO:0031261">
    <property type="term" value="C:DNA replication preinitiation complex"/>
    <property type="evidence" value="ECO:0007669"/>
    <property type="project" value="EnsemblFungi"/>
</dbReference>
<dbReference type="InParanoid" id="I2H569"/>
<keyword evidence="3 10" id="KW-0235">DNA replication</keyword>
<feature type="region of interest" description="Disordered" evidence="11">
    <location>
        <begin position="230"/>
        <end position="254"/>
    </location>
</feature>
<dbReference type="FunFam" id="3.40.50.300:FF:000199">
    <property type="entry name" value="Origin recognition complex subunit 1"/>
    <property type="match status" value="1"/>
</dbReference>
<evidence type="ECO:0000256" key="7">
    <source>
        <dbReference type="ARBA" id="ARBA00022842"/>
    </source>
</evidence>
<dbReference type="GO" id="GO:0046872">
    <property type="term" value="F:metal ion binding"/>
    <property type="evidence" value="ECO:0007669"/>
    <property type="project" value="UniProtKB-KW"/>
</dbReference>
<dbReference type="GO" id="GO:0005664">
    <property type="term" value="C:nuclear origin of replication recognition complex"/>
    <property type="evidence" value="ECO:0007669"/>
    <property type="project" value="EnsemblFungi"/>
</dbReference>
<dbReference type="Gene3D" id="1.10.8.60">
    <property type="match status" value="1"/>
</dbReference>
<keyword evidence="9 10" id="KW-0539">Nucleus</keyword>
<gene>
    <name evidence="13" type="primary">TBLA0E04690</name>
    <name evidence="13" type="ORF">TBLA_0E04690</name>
</gene>
<dbReference type="FunCoup" id="I2H569">
    <property type="interactions" value="495"/>
</dbReference>
<evidence type="ECO:0000256" key="8">
    <source>
        <dbReference type="ARBA" id="ARBA00023125"/>
    </source>
</evidence>
<dbReference type="STRING" id="1071380.I2H569"/>
<dbReference type="GO" id="GO:0030466">
    <property type="term" value="P:silent mating-type cassette heterochromatin formation"/>
    <property type="evidence" value="ECO:0007669"/>
    <property type="project" value="EnsemblFungi"/>
</dbReference>
<evidence type="ECO:0000256" key="3">
    <source>
        <dbReference type="ARBA" id="ARBA00022705"/>
    </source>
</evidence>
<dbReference type="GO" id="GO:0031491">
    <property type="term" value="F:nucleosome binding"/>
    <property type="evidence" value="ECO:0007669"/>
    <property type="project" value="EnsemblFungi"/>
</dbReference>
<dbReference type="Gene3D" id="2.30.30.490">
    <property type="match status" value="1"/>
</dbReference>
<comment type="subcellular location">
    <subcellularLocation>
        <location evidence="1 10">Nucleus</location>
    </subcellularLocation>
</comment>
<evidence type="ECO:0000256" key="9">
    <source>
        <dbReference type="ARBA" id="ARBA00023242"/>
    </source>
</evidence>
<dbReference type="SUPFAM" id="SSF52540">
    <property type="entry name" value="P-loop containing nucleoside triphosphate hydrolases"/>
    <property type="match status" value="1"/>
</dbReference>
<dbReference type="Pfam" id="PF00004">
    <property type="entry name" value="AAA"/>
    <property type="match status" value="1"/>
</dbReference>
<dbReference type="Gene3D" id="3.40.50.300">
    <property type="entry name" value="P-loop containing nucleotide triphosphate hydrolases"/>
    <property type="match status" value="1"/>
</dbReference>
<dbReference type="GO" id="GO:0005656">
    <property type="term" value="C:nuclear pre-replicative complex"/>
    <property type="evidence" value="ECO:0007669"/>
    <property type="project" value="EnsemblFungi"/>
</dbReference>
<comment type="subunit">
    <text evidence="10">ORC is composed of six subunits.</text>
</comment>
<dbReference type="InterPro" id="IPR043151">
    <property type="entry name" value="BAH_sf"/>
</dbReference>
<comment type="similarity">
    <text evidence="2 10">Belongs to the ORC1 family.</text>
</comment>
<dbReference type="GO" id="GO:0006270">
    <property type="term" value="P:DNA replication initiation"/>
    <property type="evidence" value="ECO:0007669"/>
    <property type="project" value="EnsemblFungi"/>
</dbReference>
<keyword evidence="14" id="KW-1185">Reference proteome</keyword>
<feature type="domain" description="AAA+ ATPase" evidence="12">
    <location>
        <begin position="554"/>
        <end position="707"/>
    </location>
</feature>
<dbReference type="InterPro" id="IPR001025">
    <property type="entry name" value="BAH_dom"/>
</dbReference>
<dbReference type="Pfam" id="PF21312">
    <property type="entry name" value="WHD_ORC1"/>
    <property type="match status" value="1"/>
</dbReference>
<keyword evidence="5 10" id="KW-0547">Nucleotide-binding</keyword>
<dbReference type="CDD" id="cd00009">
    <property type="entry name" value="AAA"/>
    <property type="match status" value="1"/>
</dbReference>